<dbReference type="GO" id="GO:0005874">
    <property type="term" value="C:microtubule"/>
    <property type="evidence" value="ECO:0007669"/>
    <property type="project" value="UniProtKB-KW"/>
</dbReference>
<dbReference type="InterPro" id="IPR041470">
    <property type="entry name" value="GCP_N"/>
</dbReference>
<dbReference type="GO" id="GO:0000922">
    <property type="term" value="C:spindle pole"/>
    <property type="evidence" value="ECO:0007669"/>
    <property type="project" value="InterPro"/>
</dbReference>
<dbReference type="OrthoDB" id="78652at2759"/>
<feature type="domain" description="Gamma tubulin complex component protein N-terminal" evidence="8">
    <location>
        <begin position="37"/>
        <end position="290"/>
    </location>
</feature>
<evidence type="ECO:0000256" key="3">
    <source>
        <dbReference type="ARBA" id="ARBA00022490"/>
    </source>
</evidence>
<dbReference type="VEuPathDB" id="FungiDB:TAPDE_000885"/>
<dbReference type="GO" id="GO:0007020">
    <property type="term" value="P:microtubule nucleation"/>
    <property type="evidence" value="ECO:0007669"/>
    <property type="project" value="InterPro"/>
</dbReference>
<evidence type="ECO:0000256" key="1">
    <source>
        <dbReference type="ARBA" id="ARBA00004267"/>
    </source>
</evidence>
<evidence type="ECO:0000256" key="4">
    <source>
        <dbReference type="ARBA" id="ARBA00022701"/>
    </source>
</evidence>
<dbReference type="GO" id="GO:0043015">
    <property type="term" value="F:gamma-tubulin binding"/>
    <property type="evidence" value="ECO:0007669"/>
    <property type="project" value="InterPro"/>
</dbReference>
<dbReference type="STRING" id="1097556.R4X796"/>
<dbReference type="Pfam" id="PF04130">
    <property type="entry name" value="GCP_C_terminal"/>
    <property type="match status" value="1"/>
</dbReference>
<dbReference type="eggNOG" id="KOG2065">
    <property type="taxonomic scope" value="Eukaryota"/>
</dbReference>
<accession>R4X796</accession>
<dbReference type="InterPro" id="IPR042241">
    <property type="entry name" value="GCP_C_sf"/>
</dbReference>
<dbReference type="EMBL" id="CAHR02000029">
    <property type="protein sequence ID" value="CCG81171.1"/>
    <property type="molecule type" value="Genomic_DNA"/>
</dbReference>
<evidence type="ECO:0000259" key="7">
    <source>
        <dbReference type="Pfam" id="PF04130"/>
    </source>
</evidence>
<dbReference type="PANTHER" id="PTHR19302">
    <property type="entry name" value="GAMMA TUBULIN COMPLEX PROTEIN"/>
    <property type="match status" value="1"/>
</dbReference>
<organism evidence="9 10">
    <name type="scientific">Taphrina deformans (strain PYCC 5710 / ATCC 11124 / CBS 356.35 / IMI 108563 / JCM 9778 / NBRC 8474)</name>
    <name type="common">Peach leaf curl fungus</name>
    <name type="synonym">Lalaria deformans</name>
    <dbReference type="NCBI Taxonomy" id="1097556"/>
    <lineage>
        <taxon>Eukaryota</taxon>
        <taxon>Fungi</taxon>
        <taxon>Dikarya</taxon>
        <taxon>Ascomycota</taxon>
        <taxon>Taphrinomycotina</taxon>
        <taxon>Taphrinomycetes</taxon>
        <taxon>Taphrinales</taxon>
        <taxon>Taphrinaceae</taxon>
        <taxon>Taphrina</taxon>
    </lineage>
</organism>
<dbReference type="GO" id="GO:0051321">
    <property type="term" value="P:meiotic cell cycle"/>
    <property type="evidence" value="ECO:0007669"/>
    <property type="project" value="TreeGrafter"/>
</dbReference>
<keyword evidence="4 6" id="KW-0493">Microtubule</keyword>
<dbReference type="PANTHER" id="PTHR19302:SF27">
    <property type="entry name" value="GAMMA-TUBULIN COMPLEX COMPONENT 4"/>
    <property type="match status" value="1"/>
</dbReference>
<comment type="caution">
    <text evidence="9">The sequence shown here is derived from an EMBL/GenBank/DDBJ whole genome shotgun (WGS) entry which is preliminary data.</text>
</comment>
<evidence type="ECO:0000256" key="2">
    <source>
        <dbReference type="ARBA" id="ARBA00010337"/>
    </source>
</evidence>
<gene>
    <name evidence="9" type="ORF">TAPDE_000885</name>
</gene>
<evidence type="ECO:0000256" key="5">
    <source>
        <dbReference type="ARBA" id="ARBA00023212"/>
    </source>
</evidence>
<keyword evidence="5 6" id="KW-0206">Cytoskeleton</keyword>
<dbReference type="GO" id="GO:0051011">
    <property type="term" value="F:microtubule minus-end binding"/>
    <property type="evidence" value="ECO:0007669"/>
    <property type="project" value="TreeGrafter"/>
</dbReference>
<dbReference type="Proteomes" id="UP000013776">
    <property type="component" value="Unassembled WGS sequence"/>
</dbReference>
<evidence type="ECO:0000313" key="9">
    <source>
        <dbReference type="EMBL" id="CCG81171.1"/>
    </source>
</evidence>
<evidence type="ECO:0000256" key="6">
    <source>
        <dbReference type="RuleBase" id="RU363050"/>
    </source>
</evidence>
<dbReference type="InterPro" id="IPR040457">
    <property type="entry name" value="GCP_C"/>
</dbReference>
<proteinExistence type="inferred from homology"/>
<dbReference type="InterPro" id="IPR007259">
    <property type="entry name" value="GCP"/>
</dbReference>
<keyword evidence="3 6" id="KW-0963">Cytoplasm</keyword>
<dbReference type="GO" id="GO:0000278">
    <property type="term" value="P:mitotic cell cycle"/>
    <property type="evidence" value="ECO:0007669"/>
    <property type="project" value="TreeGrafter"/>
</dbReference>
<reference evidence="9 10" key="1">
    <citation type="journal article" date="2013" name="MBio">
        <title>Genome sequencing of the plant pathogen Taphrina deformans, the causal agent of peach leaf curl.</title>
        <authorList>
            <person name="Cisse O.H."/>
            <person name="Almeida J.M.G.C.F."/>
            <person name="Fonseca A."/>
            <person name="Kumar A.A."/>
            <person name="Salojaervi J."/>
            <person name="Overmyer K."/>
            <person name="Hauser P.M."/>
            <person name="Pagni M."/>
        </authorList>
    </citation>
    <scope>NUCLEOTIDE SEQUENCE [LARGE SCALE GENOMIC DNA]</scope>
    <source>
        <strain evidence="10">PYCC 5710 / ATCC 11124 / CBS 356.35 / IMI 108563 / JCM 9778 / NBRC 8474</strain>
    </source>
</reference>
<comment type="similarity">
    <text evidence="2 6">Belongs to the TUBGCP family.</text>
</comment>
<protein>
    <recommendedName>
        <fullName evidence="6">Spindle pole body component</fullName>
    </recommendedName>
</protein>
<dbReference type="GO" id="GO:0031122">
    <property type="term" value="P:cytoplasmic microtubule organization"/>
    <property type="evidence" value="ECO:0007669"/>
    <property type="project" value="TreeGrafter"/>
</dbReference>
<name>R4X796_TAPDE</name>
<dbReference type="GO" id="GO:0044732">
    <property type="term" value="C:mitotic spindle pole body"/>
    <property type="evidence" value="ECO:0007669"/>
    <property type="project" value="TreeGrafter"/>
</dbReference>
<dbReference type="Gene3D" id="1.20.120.1900">
    <property type="entry name" value="Gamma-tubulin complex, C-terminal domain"/>
    <property type="match status" value="1"/>
</dbReference>
<comment type="subcellular location">
    <subcellularLocation>
        <location evidence="1 6">Cytoplasm</location>
        <location evidence="1 6">Cytoskeleton</location>
        <location evidence="1 6">Microtubule organizing center</location>
    </subcellularLocation>
</comment>
<feature type="domain" description="Gamma tubulin complex component C-terminal" evidence="7">
    <location>
        <begin position="304"/>
        <end position="556"/>
    </location>
</feature>
<evidence type="ECO:0000259" key="8">
    <source>
        <dbReference type="Pfam" id="PF17681"/>
    </source>
</evidence>
<dbReference type="GO" id="GO:0000930">
    <property type="term" value="C:gamma-tubulin complex"/>
    <property type="evidence" value="ECO:0007669"/>
    <property type="project" value="TreeGrafter"/>
</dbReference>
<dbReference type="AlphaFoldDB" id="R4X796"/>
<keyword evidence="10" id="KW-1185">Reference proteome</keyword>
<sequence length="594" mass="67634">MSCTNVTDIILQLSDPGVSKLSSRNDIVSNAVDVPDALVAPLLEIAHVNQRVRKISFEVARSDSVMVRVVACEVTRYASKFLERLSNVHQMVLKRDPGVVVEGEISLIRLRTLLNSSALILRHLQNVVLELRAIDERQPLSMPASLINNLHLDALTGYEDLKPLSNDLRKAADRMYIQQIKTWCLYGRLYSQFLGDFFVRIDTNGELVYRADDCPAMISPETSRRIFELGRILYKIYADRPTDKLHIGNNDNLSMHESSFTSLSLPLEANQLDAVVEEVGRTISRTILSSILPRSRVRSFVLFLKDFFLLGNGEFTLRLIQATQVDFRSMRQRHLGTLKDDTVHAVLAKTLSSLTVEDTQRGDAEDSDEPDHAVADWRALRMTLDDENNDQRSSFAHFLYGVPVQLKFQLKWPLDILVTPDDLEQYGHVFNYLISLRRAQERLHSLWRGRRASGTHASITTAAWSSAFRTQAFLGTMIEYYHGTVVSAYSKRVERAVADHYETHDPARLSQQHRDAFMEMKRAVLMAEHDFLGIMHQLFTTVDQVVEALDRNSEHTDRCKVMVRLVERAINELTMENGVDTLLLKLQVDSGLQI</sequence>
<dbReference type="GO" id="GO:0051225">
    <property type="term" value="P:spindle assembly"/>
    <property type="evidence" value="ECO:0007669"/>
    <property type="project" value="TreeGrafter"/>
</dbReference>
<evidence type="ECO:0000313" key="10">
    <source>
        <dbReference type="Proteomes" id="UP000013776"/>
    </source>
</evidence>
<dbReference type="Pfam" id="PF17681">
    <property type="entry name" value="GCP_N_terminal"/>
    <property type="match status" value="1"/>
</dbReference>